<feature type="chain" id="PRO_5007465139" description="Tripartite tricarboxylate transporter substrate binding protein" evidence="2">
    <location>
        <begin position="22"/>
        <end position="314"/>
    </location>
</feature>
<dbReference type="PIRSF" id="PIRSF017082">
    <property type="entry name" value="YflP"/>
    <property type="match status" value="1"/>
</dbReference>
<organism evidence="3 4">
    <name type="scientific">Paramesorhizobium deserti</name>
    <dbReference type="NCBI Taxonomy" id="1494590"/>
    <lineage>
        <taxon>Bacteria</taxon>
        <taxon>Pseudomonadati</taxon>
        <taxon>Pseudomonadota</taxon>
        <taxon>Alphaproteobacteria</taxon>
        <taxon>Hyphomicrobiales</taxon>
        <taxon>Phyllobacteriaceae</taxon>
        <taxon>Paramesorhizobium</taxon>
    </lineage>
</organism>
<evidence type="ECO:0000313" key="4">
    <source>
        <dbReference type="Proteomes" id="UP000070107"/>
    </source>
</evidence>
<dbReference type="STRING" id="1494590.ATN84_21940"/>
<dbReference type="Proteomes" id="UP000070107">
    <property type="component" value="Unassembled WGS sequence"/>
</dbReference>
<gene>
    <name evidence="3" type="ORF">ATN84_21940</name>
</gene>
<dbReference type="InterPro" id="IPR042100">
    <property type="entry name" value="Bug_dom1"/>
</dbReference>
<dbReference type="PANTHER" id="PTHR42928:SF5">
    <property type="entry name" value="BLR1237 PROTEIN"/>
    <property type="match status" value="1"/>
</dbReference>
<dbReference type="PANTHER" id="PTHR42928">
    <property type="entry name" value="TRICARBOXYLATE-BINDING PROTEIN"/>
    <property type="match status" value="1"/>
</dbReference>
<accession>A0A135HNU5</accession>
<comment type="caution">
    <text evidence="3">The sequence shown here is derived from an EMBL/GenBank/DDBJ whole genome shotgun (WGS) entry which is preliminary data.</text>
</comment>
<proteinExistence type="inferred from homology"/>
<dbReference type="Gene3D" id="3.40.190.10">
    <property type="entry name" value="Periplasmic binding protein-like II"/>
    <property type="match status" value="1"/>
</dbReference>
<comment type="similarity">
    <text evidence="1">Belongs to the UPF0065 (bug) family.</text>
</comment>
<name>A0A135HNU5_9HYPH</name>
<evidence type="ECO:0008006" key="5">
    <source>
        <dbReference type="Google" id="ProtNLM"/>
    </source>
</evidence>
<dbReference type="EMBL" id="LNTU01000040">
    <property type="protein sequence ID" value="KXF74885.1"/>
    <property type="molecule type" value="Genomic_DNA"/>
</dbReference>
<feature type="signal peptide" evidence="2">
    <location>
        <begin position="1"/>
        <end position="21"/>
    </location>
</feature>
<dbReference type="CDD" id="cd07012">
    <property type="entry name" value="PBP2_Bug_TTT"/>
    <property type="match status" value="1"/>
</dbReference>
<dbReference type="AlphaFoldDB" id="A0A135HNU5"/>
<dbReference type="InterPro" id="IPR005064">
    <property type="entry name" value="BUG"/>
</dbReference>
<reference evidence="3 4" key="1">
    <citation type="submission" date="2015-11" db="EMBL/GenBank/DDBJ databases">
        <title>Draft genome sequence of Paramesorhizobium deserti A-3-E, a strain highly resistant to diverse beta-lactam antibiotics.</title>
        <authorList>
            <person name="Lv R."/>
            <person name="Yang X."/>
            <person name="Fang N."/>
            <person name="Guo J."/>
            <person name="Luo X."/>
            <person name="Peng F."/>
            <person name="Yang R."/>
            <person name="Cui Y."/>
            <person name="Fang C."/>
            <person name="Song Y."/>
        </authorList>
    </citation>
    <scope>NUCLEOTIDE SEQUENCE [LARGE SCALE GENOMIC DNA]</scope>
    <source>
        <strain evidence="3 4">A-3-E</strain>
    </source>
</reference>
<evidence type="ECO:0000256" key="1">
    <source>
        <dbReference type="ARBA" id="ARBA00006987"/>
    </source>
</evidence>
<evidence type="ECO:0000256" key="2">
    <source>
        <dbReference type="SAM" id="SignalP"/>
    </source>
</evidence>
<dbReference type="RefSeq" id="WP_068885120.1">
    <property type="nucleotide sequence ID" value="NZ_LNTU01000040.1"/>
</dbReference>
<keyword evidence="4" id="KW-1185">Reference proteome</keyword>
<sequence>MLKNCLTATAIAISFGGTAVAQDYPVKSVTLVTHSSPGAGGDVFLRELAKALSPVLGVNVVVENITGGSGATAMAHIAKAPKDGSILYGTTPTFIYTSLLSDPEYSYKDLDPVVNVFEDPEMIFTSAKGPFKTLEDAMTKARESRGTWGAANPASLERQSMEMLKTASGVNAAVVTHEGGGDMMINVLNGTLDIGVGEMQELKSQVEAGQVRILAALTAERVADYPDIPTVKELGYDVAVRKFRGIAGPKDLPADVIAAWEAAIPQVLAKPEFKTWYETNSLRPDFMPQSQYRNFINGFADQTSDFLRSAGVTQ</sequence>
<keyword evidence="2" id="KW-0732">Signal</keyword>
<protein>
    <recommendedName>
        <fullName evidence="5">Tripartite tricarboxylate transporter substrate binding protein</fullName>
    </recommendedName>
</protein>
<dbReference type="OrthoDB" id="7243230at2"/>
<dbReference type="Gene3D" id="3.40.190.150">
    <property type="entry name" value="Bordetella uptake gene, domain 1"/>
    <property type="match status" value="1"/>
</dbReference>
<dbReference type="Pfam" id="PF03401">
    <property type="entry name" value="TctC"/>
    <property type="match status" value="1"/>
</dbReference>
<dbReference type="SUPFAM" id="SSF53850">
    <property type="entry name" value="Periplasmic binding protein-like II"/>
    <property type="match status" value="1"/>
</dbReference>
<evidence type="ECO:0000313" key="3">
    <source>
        <dbReference type="EMBL" id="KXF74885.1"/>
    </source>
</evidence>